<proteinExistence type="predicted"/>
<reference evidence="1 2" key="1">
    <citation type="journal article" date="2020" name="Front. Microbiol.">
        <title>Single-cell genomics of novel Actinobacteria with the Wood-Ljungdahl pathway discovered in a serpentinizing system.</title>
        <authorList>
            <person name="Merino N."/>
            <person name="Kawai M."/>
            <person name="Boyd E.S."/>
            <person name="Colman D.R."/>
            <person name="McGlynn S.E."/>
            <person name="Nealson K.H."/>
            <person name="Kurokawa K."/>
            <person name="Hongoh Y."/>
        </authorList>
    </citation>
    <scope>NUCLEOTIDE SEQUENCE [LARGE SCALE GENOMIC DNA]</scope>
    <source>
        <strain evidence="1 2">S03</strain>
    </source>
</reference>
<evidence type="ECO:0000313" key="1">
    <source>
        <dbReference type="EMBL" id="GFP20165.1"/>
    </source>
</evidence>
<feature type="non-terminal residue" evidence="1">
    <location>
        <position position="28"/>
    </location>
</feature>
<accession>A0A6V8NIY3</accession>
<sequence>MGGDVINAGRLVLYRAGLRVAKSELASG</sequence>
<evidence type="ECO:0000313" key="2">
    <source>
        <dbReference type="Proteomes" id="UP000574717"/>
    </source>
</evidence>
<protein>
    <submittedName>
        <fullName evidence="1">Uncharacterized protein</fullName>
    </submittedName>
</protein>
<name>A0A6V8NIY3_9ACTN</name>
<dbReference type="Proteomes" id="UP000574717">
    <property type="component" value="Unassembled WGS sequence"/>
</dbReference>
<organism evidence="1 2">
    <name type="scientific">Candidatus Hakubella thermalkaliphila</name>
    <dbReference type="NCBI Taxonomy" id="2754717"/>
    <lineage>
        <taxon>Bacteria</taxon>
        <taxon>Bacillati</taxon>
        <taxon>Actinomycetota</taxon>
        <taxon>Actinomycetota incertae sedis</taxon>
        <taxon>Candidatus Hakubellales</taxon>
        <taxon>Candidatus Hakubellaceae</taxon>
        <taxon>Candidatus Hakubella</taxon>
    </lineage>
</organism>
<dbReference type="EMBL" id="BLRU01000276">
    <property type="protein sequence ID" value="GFP20165.1"/>
    <property type="molecule type" value="Genomic_DNA"/>
</dbReference>
<gene>
    <name evidence="1" type="ORF">HKBW3S03_01666</name>
</gene>
<dbReference type="AlphaFoldDB" id="A0A6V8NIY3"/>
<comment type="caution">
    <text evidence="1">The sequence shown here is derived from an EMBL/GenBank/DDBJ whole genome shotgun (WGS) entry which is preliminary data.</text>
</comment>